<dbReference type="OrthoDB" id="8859549at2"/>
<accession>A0A0F4K1R8</accession>
<dbReference type="InterPro" id="IPR035905">
    <property type="entry name" value="Barstar-like_sf"/>
</dbReference>
<dbReference type="PATRIC" id="fig|68223.7.peg.11"/>
<evidence type="ECO:0000313" key="3">
    <source>
        <dbReference type="EMBL" id="KJY40059.1"/>
    </source>
</evidence>
<gene>
    <name evidence="3" type="ORF">VR44_00055</name>
</gene>
<name>A0A0F4K1R8_9ACTN</name>
<evidence type="ECO:0000256" key="1">
    <source>
        <dbReference type="ARBA" id="ARBA00006845"/>
    </source>
</evidence>
<dbReference type="STRING" id="68223.GCA_002028425_04215"/>
<dbReference type="RefSeq" id="WP_045945255.1">
    <property type="nucleotide sequence ID" value="NZ_JZWV01000002.1"/>
</dbReference>
<protein>
    <recommendedName>
        <fullName evidence="2">Barstar (barnase inhibitor) domain-containing protein</fullName>
    </recommendedName>
</protein>
<keyword evidence="4" id="KW-1185">Reference proteome</keyword>
<dbReference type="EMBL" id="JZWV01000002">
    <property type="protein sequence ID" value="KJY40059.1"/>
    <property type="molecule type" value="Genomic_DNA"/>
</dbReference>
<organism evidence="3 4">
    <name type="scientific">Streptomyces katrae</name>
    <dbReference type="NCBI Taxonomy" id="68223"/>
    <lineage>
        <taxon>Bacteria</taxon>
        <taxon>Bacillati</taxon>
        <taxon>Actinomycetota</taxon>
        <taxon>Actinomycetes</taxon>
        <taxon>Kitasatosporales</taxon>
        <taxon>Streptomycetaceae</taxon>
        <taxon>Streptomyces</taxon>
    </lineage>
</organism>
<feature type="domain" description="Barstar (barnase inhibitor)" evidence="2">
    <location>
        <begin position="271"/>
        <end position="332"/>
    </location>
</feature>
<dbReference type="SUPFAM" id="SSF52038">
    <property type="entry name" value="Barstar-related"/>
    <property type="match status" value="1"/>
</dbReference>
<proteinExistence type="inferred from homology"/>
<reference evidence="3 4" key="1">
    <citation type="submission" date="2015-02" db="EMBL/GenBank/DDBJ databases">
        <authorList>
            <person name="Ju K.-S."/>
            <person name="Doroghazi J.R."/>
            <person name="Metcalf W."/>
        </authorList>
    </citation>
    <scope>NUCLEOTIDE SEQUENCE [LARGE SCALE GENOMIC DNA]</scope>
    <source>
        <strain evidence="3 4">NRRL ISP-5550</strain>
    </source>
</reference>
<comment type="caution">
    <text evidence="3">The sequence shown here is derived from an EMBL/GenBank/DDBJ whole genome shotgun (WGS) entry which is preliminary data.</text>
</comment>
<evidence type="ECO:0000313" key="4">
    <source>
        <dbReference type="Proteomes" id="UP000033551"/>
    </source>
</evidence>
<dbReference type="Gene3D" id="3.30.370.10">
    <property type="entry name" value="Barstar-like"/>
    <property type="match status" value="1"/>
</dbReference>
<evidence type="ECO:0000259" key="2">
    <source>
        <dbReference type="Pfam" id="PF01337"/>
    </source>
</evidence>
<sequence>MTAAARFALRGEDEDHEEEQLWALCEEAENLFADPPEQPRRHYELLGCAFEGELPSALGFLVLKPLDKHGTPLWEWYLEDARVLSSRPCARDLSRLDVTIEAVRSEQQPDYPQRVPLSVGFSLSDFDDRLLGHFRDLSEVLPVADPEPHPVRLLGCSLHGPLRDVVEGRRARRLAYRHLDALDTAGELLSIAGNPDVVGWEPSPRGPGLYDLTVHMDPQPPVVARIWPLWREGRPAVPNLWAPFDATGRARWLDPALHHRTGPDRPAGGTYHLDGRHVTDYEGFFCALGEAVNGPGGYFGRCLNGVSDALCGGFGATGPFTLVWHDHETARRCLGVQPLTFGPASFPELLSFLREKRIEVVLA</sequence>
<dbReference type="InterPro" id="IPR000468">
    <property type="entry name" value="Barstar"/>
</dbReference>
<dbReference type="AlphaFoldDB" id="A0A0F4K1R8"/>
<dbReference type="Proteomes" id="UP000033551">
    <property type="component" value="Unassembled WGS sequence"/>
</dbReference>
<comment type="similarity">
    <text evidence="1">Belongs to the barstar family.</text>
</comment>
<dbReference type="Pfam" id="PF01337">
    <property type="entry name" value="Barstar"/>
    <property type="match status" value="1"/>
</dbReference>